<accession>A0AAV4DQH0</accession>
<comment type="caution">
    <text evidence="1">The sequence shown here is derived from an EMBL/GenBank/DDBJ whole genome shotgun (WGS) entry which is preliminary data.</text>
</comment>
<organism evidence="1 2">
    <name type="scientific">Plakobranchus ocellatus</name>
    <dbReference type="NCBI Taxonomy" id="259542"/>
    <lineage>
        <taxon>Eukaryota</taxon>
        <taxon>Metazoa</taxon>
        <taxon>Spiralia</taxon>
        <taxon>Lophotrochozoa</taxon>
        <taxon>Mollusca</taxon>
        <taxon>Gastropoda</taxon>
        <taxon>Heterobranchia</taxon>
        <taxon>Euthyneura</taxon>
        <taxon>Panpulmonata</taxon>
        <taxon>Sacoglossa</taxon>
        <taxon>Placobranchoidea</taxon>
        <taxon>Plakobranchidae</taxon>
        <taxon>Plakobranchus</taxon>
    </lineage>
</organism>
<name>A0AAV4DQH0_9GAST</name>
<dbReference type="EMBL" id="BLXT01008169">
    <property type="protein sequence ID" value="GFO46151.1"/>
    <property type="molecule type" value="Genomic_DNA"/>
</dbReference>
<sequence length="109" mass="12166">MEKKKSFNPPIFNPRGTNLYKSSLSHGSDLLQLSTGYFYHKVYSQFSADLLHTESILYIINIMLANVYNTHRGKSGYCNLSDDVIIDLQSNEPIGASLPPPPPPPVRQG</sequence>
<gene>
    <name evidence="1" type="ORF">PoB_007265600</name>
</gene>
<proteinExistence type="predicted"/>
<dbReference type="Proteomes" id="UP000735302">
    <property type="component" value="Unassembled WGS sequence"/>
</dbReference>
<protein>
    <submittedName>
        <fullName evidence="1">Uncharacterized protein</fullName>
    </submittedName>
</protein>
<reference evidence="1 2" key="1">
    <citation type="journal article" date="2021" name="Elife">
        <title>Chloroplast acquisition without the gene transfer in kleptoplastic sea slugs, Plakobranchus ocellatus.</title>
        <authorList>
            <person name="Maeda T."/>
            <person name="Takahashi S."/>
            <person name="Yoshida T."/>
            <person name="Shimamura S."/>
            <person name="Takaki Y."/>
            <person name="Nagai Y."/>
            <person name="Toyoda A."/>
            <person name="Suzuki Y."/>
            <person name="Arimoto A."/>
            <person name="Ishii H."/>
            <person name="Satoh N."/>
            <person name="Nishiyama T."/>
            <person name="Hasebe M."/>
            <person name="Maruyama T."/>
            <person name="Minagawa J."/>
            <person name="Obokata J."/>
            <person name="Shigenobu S."/>
        </authorList>
    </citation>
    <scope>NUCLEOTIDE SEQUENCE [LARGE SCALE GENOMIC DNA]</scope>
</reference>
<keyword evidence="2" id="KW-1185">Reference proteome</keyword>
<dbReference type="AlphaFoldDB" id="A0AAV4DQH0"/>
<evidence type="ECO:0000313" key="2">
    <source>
        <dbReference type="Proteomes" id="UP000735302"/>
    </source>
</evidence>
<evidence type="ECO:0000313" key="1">
    <source>
        <dbReference type="EMBL" id="GFO46151.1"/>
    </source>
</evidence>